<dbReference type="SUPFAM" id="SSF53901">
    <property type="entry name" value="Thiolase-like"/>
    <property type="match status" value="2"/>
</dbReference>
<dbReference type="Proteomes" id="UP000307087">
    <property type="component" value="Unassembled WGS sequence"/>
</dbReference>
<dbReference type="InterPro" id="IPR016039">
    <property type="entry name" value="Thiolase-like"/>
</dbReference>
<dbReference type="CDD" id="cd00829">
    <property type="entry name" value="SCP-x_thiolase"/>
    <property type="match status" value="1"/>
</dbReference>
<proteinExistence type="predicted"/>
<accession>A0A4S8NI86</accession>
<keyword evidence="3" id="KW-1185">Reference proteome</keyword>
<dbReference type="PANTHER" id="PTHR42870:SF1">
    <property type="entry name" value="NON-SPECIFIC LIPID-TRANSFER PROTEIN-LIKE 2"/>
    <property type="match status" value="1"/>
</dbReference>
<dbReference type="PIRSF" id="PIRSF000429">
    <property type="entry name" value="Ac-CoA_Ac_transf"/>
    <property type="match status" value="1"/>
</dbReference>
<name>A0A4S8NI86_9ACTN</name>
<organism evidence="2 3">
    <name type="scientific">Nocardioides caeni</name>
    <dbReference type="NCBI Taxonomy" id="574700"/>
    <lineage>
        <taxon>Bacteria</taxon>
        <taxon>Bacillati</taxon>
        <taxon>Actinomycetota</taxon>
        <taxon>Actinomycetes</taxon>
        <taxon>Propionibacteriales</taxon>
        <taxon>Nocardioidaceae</taxon>
        <taxon>Nocardioides</taxon>
    </lineage>
</organism>
<feature type="domain" description="Thiolase C-terminal" evidence="1">
    <location>
        <begin position="281"/>
        <end position="384"/>
    </location>
</feature>
<dbReference type="InterPro" id="IPR055140">
    <property type="entry name" value="Thiolase_C_2"/>
</dbReference>
<dbReference type="OrthoDB" id="9785768at2"/>
<dbReference type="AlphaFoldDB" id="A0A4S8NI86"/>
<dbReference type="Gene3D" id="3.40.47.10">
    <property type="match status" value="1"/>
</dbReference>
<evidence type="ECO:0000313" key="3">
    <source>
        <dbReference type="Proteomes" id="UP000307087"/>
    </source>
</evidence>
<comment type="caution">
    <text evidence="2">The sequence shown here is derived from an EMBL/GenBank/DDBJ whole genome shotgun (WGS) entry which is preliminary data.</text>
</comment>
<reference evidence="2 3" key="1">
    <citation type="journal article" date="2009" name="Int. J. Syst. Evol. Microbiol.">
        <title>Nocardioides caeni sp. nov., isolated from wastewater.</title>
        <authorList>
            <person name="Yoon J.H."/>
            <person name="Kang S.J."/>
            <person name="Park S."/>
            <person name="Kim W."/>
            <person name="Oh T.K."/>
        </authorList>
    </citation>
    <scope>NUCLEOTIDE SEQUENCE [LARGE SCALE GENOMIC DNA]</scope>
    <source>
        <strain evidence="2 3">DSM 23134</strain>
    </source>
</reference>
<sequence>MPEDTSRWTPGATSIVGVGATDFSRSSGRSPLTLAVQATRAALADAGVDPRDVDGIVRCDMDLVSGPALADSLGARDLTYWGEAGPGGSGPAAMVAQAAAAVSAGLASTVVVFRALNGRSGNRYGLVGERGAVGGDGSYDEFFLPFGMQTAGQFFAVVARRYAHEHGMSVDKLSEGLASIALAGRAHANNNPAAQFHDRTMTREDYFASRMLSDPLRLFDYCLETDGACAVVVTSTERARDLAGGAVPIVSAAQGTGPGVQPGLMFPALLRPSTPSWPSAATAPTLFGRAGVSAADIDVAQVYDCFTITTLIQLEDYGFVPRGQAAHLGEADLTLGGRLPINTSGGHLSEAYIHGMNHVVEGVRQMRGTSTNQVTGAELCLVTSAPPPGASALILGVDR</sequence>
<dbReference type="PANTHER" id="PTHR42870">
    <property type="entry name" value="ACETYL-COA C-ACETYLTRANSFERASE"/>
    <property type="match status" value="1"/>
</dbReference>
<evidence type="ECO:0000259" key="1">
    <source>
        <dbReference type="Pfam" id="PF22691"/>
    </source>
</evidence>
<dbReference type="Pfam" id="PF22691">
    <property type="entry name" value="Thiolase_C_1"/>
    <property type="match status" value="1"/>
</dbReference>
<dbReference type="GO" id="GO:0016747">
    <property type="term" value="F:acyltransferase activity, transferring groups other than amino-acyl groups"/>
    <property type="evidence" value="ECO:0007669"/>
    <property type="project" value="InterPro"/>
</dbReference>
<evidence type="ECO:0000313" key="2">
    <source>
        <dbReference type="EMBL" id="THV14769.1"/>
    </source>
</evidence>
<dbReference type="EMBL" id="STGW01000004">
    <property type="protein sequence ID" value="THV14769.1"/>
    <property type="molecule type" value="Genomic_DNA"/>
</dbReference>
<protein>
    <submittedName>
        <fullName evidence="2">Lipid-transfer protein</fullName>
    </submittedName>
</protein>
<dbReference type="RefSeq" id="WP_136562531.1">
    <property type="nucleotide sequence ID" value="NZ_STGW01000004.1"/>
</dbReference>
<gene>
    <name evidence="2" type="ORF">E9934_08965</name>
</gene>
<dbReference type="InterPro" id="IPR002155">
    <property type="entry name" value="Thiolase"/>
</dbReference>